<dbReference type="KEGG" id="lab:LA76x_2690"/>
<comment type="subcellular location">
    <subcellularLocation>
        <location evidence="1">Cell membrane</location>
        <topology evidence="1">Multi-pass membrane protein</topology>
    </subcellularLocation>
</comment>
<evidence type="ECO:0000259" key="11">
    <source>
        <dbReference type="PROSITE" id="PS50929"/>
    </source>
</evidence>
<organism evidence="12 13">
    <name type="scientific">Lysobacter antibioticus</name>
    <dbReference type="NCBI Taxonomy" id="84531"/>
    <lineage>
        <taxon>Bacteria</taxon>
        <taxon>Pseudomonadati</taxon>
        <taxon>Pseudomonadota</taxon>
        <taxon>Gammaproteobacteria</taxon>
        <taxon>Lysobacterales</taxon>
        <taxon>Lysobacteraceae</taxon>
        <taxon>Lysobacter</taxon>
    </lineage>
</organism>
<evidence type="ECO:0000313" key="12">
    <source>
        <dbReference type="EMBL" id="ALN80820.1"/>
    </source>
</evidence>
<dbReference type="InterPro" id="IPR011527">
    <property type="entry name" value="ABC1_TM_dom"/>
</dbReference>
<dbReference type="AlphaFoldDB" id="A0A0S2FBD1"/>
<dbReference type="Gene3D" id="1.20.1560.10">
    <property type="entry name" value="ABC transporter type 1, transmembrane domain"/>
    <property type="match status" value="1"/>
</dbReference>
<dbReference type="GO" id="GO:0005524">
    <property type="term" value="F:ATP binding"/>
    <property type="evidence" value="ECO:0007669"/>
    <property type="project" value="UniProtKB-KW"/>
</dbReference>
<keyword evidence="8 9" id="KW-0472">Membrane</keyword>
<evidence type="ECO:0000313" key="13">
    <source>
        <dbReference type="Proteomes" id="UP000060787"/>
    </source>
</evidence>
<evidence type="ECO:0000256" key="9">
    <source>
        <dbReference type="SAM" id="Phobius"/>
    </source>
</evidence>
<feature type="transmembrane region" description="Helical" evidence="9">
    <location>
        <begin position="21"/>
        <end position="41"/>
    </location>
</feature>
<evidence type="ECO:0000259" key="10">
    <source>
        <dbReference type="PROSITE" id="PS50893"/>
    </source>
</evidence>
<feature type="transmembrane region" description="Helical" evidence="9">
    <location>
        <begin position="267"/>
        <end position="287"/>
    </location>
</feature>
<keyword evidence="7 9" id="KW-1133">Transmembrane helix</keyword>
<dbReference type="GO" id="GO:0015421">
    <property type="term" value="F:ABC-type oligopeptide transporter activity"/>
    <property type="evidence" value="ECO:0007669"/>
    <property type="project" value="TreeGrafter"/>
</dbReference>
<feature type="transmembrane region" description="Helical" evidence="9">
    <location>
        <begin position="61"/>
        <end position="82"/>
    </location>
</feature>
<dbReference type="InterPro" id="IPR017871">
    <property type="entry name" value="ABC_transporter-like_CS"/>
</dbReference>
<dbReference type="InterPro" id="IPR003593">
    <property type="entry name" value="AAA+_ATPase"/>
</dbReference>
<reference evidence="12 13" key="1">
    <citation type="journal article" date="2015" name="BMC Genomics">
        <title>Comparative genomics and metabolic profiling of the genus Lysobacter.</title>
        <authorList>
            <person name="de Bruijn I."/>
            <person name="Cheng X."/>
            <person name="de Jager V."/>
            <person name="Exposito R.G."/>
            <person name="Watrous J."/>
            <person name="Patel N."/>
            <person name="Postma J."/>
            <person name="Dorrestein P.C."/>
            <person name="Kobayashi D."/>
            <person name="Raaijmakers J.M."/>
        </authorList>
    </citation>
    <scope>NUCLEOTIDE SEQUENCE [LARGE SCALE GENOMIC DNA]</scope>
    <source>
        <strain evidence="12 13">76</strain>
    </source>
</reference>
<evidence type="ECO:0000256" key="6">
    <source>
        <dbReference type="ARBA" id="ARBA00022840"/>
    </source>
</evidence>
<feature type="domain" description="ABC transporter" evidence="10">
    <location>
        <begin position="334"/>
        <end position="570"/>
    </location>
</feature>
<accession>A0A0S2FBD1</accession>
<feature type="domain" description="ABC transmembrane type-1" evidence="11">
    <location>
        <begin position="24"/>
        <end position="302"/>
    </location>
</feature>
<keyword evidence="3" id="KW-1003">Cell membrane</keyword>
<dbReference type="Gene3D" id="3.40.50.300">
    <property type="entry name" value="P-loop containing nucleotide triphosphate hydrolases"/>
    <property type="match status" value="1"/>
</dbReference>
<feature type="transmembrane region" description="Helical" evidence="9">
    <location>
        <begin position="161"/>
        <end position="181"/>
    </location>
</feature>
<dbReference type="FunFam" id="3.40.50.300:FF:000221">
    <property type="entry name" value="Multidrug ABC transporter ATP-binding protein"/>
    <property type="match status" value="1"/>
</dbReference>
<protein>
    <submittedName>
        <fullName evidence="12">Multidrug resistance ABC transporter ATP-binding/permease protein BmrA</fullName>
        <ecNumber evidence="12">3.6.3.-</ecNumber>
    </submittedName>
</protein>
<keyword evidence="13" id="KW-1185">Reference proteome</keyword>
<keyword evidence="12" id="KW-0378">Hydrolase</keyword>
<keyword evidence="4 9" id="KW-0812">Transmembrane</keyword>
<dbReference type="PROSITE" id="PS50893">
    <property type="entry name" value="ABC_TRANSPORTER_2"/>
    <property type="match status" value="1"/>
</dbReference>
<name>A0A0S2FBD1_LYSAN</name>
<dbReference type="SMART" id="SM00382">
    <property type="entry name" value="AAA"/>
    <property type="match status" value="1"/>
</dbReference>
<dbReference type="InterPro" id="IPR003439">
    <property type="entry name" value="ABC_transporter-like_ATP-bd"/>
</dbReference>
<dbReference type="InterPro" id="IPR039421">
    <property type="entry name" value="Type_1_exporter"/>
</dbReference>
<proteinExistence type="predicted"/>
<dbReference type="RefSeq" id="WP_057918029.1">
    <property type="nucleotide sequence ID" value="NZ_CP011129.1"/>
</dbReference>
<evidence type="ECO:0000256" key="7">
    <source>
        <dbReference type="ARBA" id="ARBA00022989"/>
    </source>
</evidence>
<dbReference type="GO" id="GO:0005886">
    <property type="term" value="C:plasma membrane"/>
    <property type="evidence" value="ECO:0007669"/>
    <property type="project" value="UniProtKB-SubCell"/>
</dbReference>
<dbReference type="SUPFAM" id="SSF90123">
    <property type="entry name" value="ABC transporter transmembrane region"/>
    <property type="match status" value="1"/>
</dbReference>
<evidence type="ECO:0000256" key="5">
    <source>
        <dbReference type="ARBA" id="ARBA00022741"/>
    </source>
</evidence>
<dbReference type="Proteomes" id="UP000060787">
    <property type="component" value="Chromosome"/>
</dbReference>
<feature type="transmembrane region" description="Helical" evidence="9">
    <location>
        <begin position="135"/>
        <end position="155"/>
    </location>
</feature>
<gene>
    <name evidence="12" type="primary">bmrA</name>
    <name evidence="12" type="ORF">LA76x_2690</name>
</gene>
<evidence type="ECO:0000256" key="3">
    <source>
        <dbReference type="ARBA" id="ARBA00022475"/>
    </source>
</evidence>
<sequence>MSSSYSDLWRLIRTGKPSAALLSLAALTAMASVAGTLWFPIQTKQLIDDFGNGGIDPSRIAILAGILIAANLVGAISAYLLARVGYQLVARLRASLVDKLLRLPIASFDSESSGERVSRVVRDCESISELTTRQAINLLTGVLLLGGSIVVLLLLDVRLTLTLLGSIGAAFVVMIPIAFLLDGLSRRIQDRTARLSGILTHVFQEIRLVKAFTAEPRERERSEEEIEGLKQLGWRVARVNAALEPLMSLAMTLAIIVILVYGASRVAAGEITMGTLTAFILYIFNVANPLVQLTNFTAELQKAKGASGRISAILAEPEEEPHPGRAERRSGGMLEFRNVSFGYSGRDTTVLHGIDLQFAPGTTTALVGTSGSGKTTILSLIERFYEPSGGEILYDGQPISGFPLVDWRGSIGYVAQNAPIMPGSVRDNIAYGLAGEFSDEALRSAAERAGALDFIERMPQGFDTVLIEQGNNLSGGQRQRIAIARMFLRDPDLLILDEATSNLDSETEHQVKLALESLMQGRTNIIVAHRLSTVMHADRICFLDSGRISGVGSHGELIATHPYYARLVERQFQRTPEPALLEAD</sequence>
<dbReference type="PROSITE" id="PS50929">
    <property type="entry name" value="ABC_TM1F"/>
    <property type="match status" value="1"/>
</dbReference>
<dbReference type="PROSITE" id="PS00211">
    <property type="entry name" value="ABC_TRANSPORTER_1"/>
    <property type="match status" value="1"/>
</dbReference>
<dbReference type="STRING" id="84531.LA76x_2690"/>
<keyword evidence="2" id="KW-0813">Transport</keyword>
<feature type="transmembrane region" description="Helical" evidence="9">
    <location>
        <begin position="239"/>
        <end position="261"/>
    </location>
</feature>
<dbReference type="PANTHER" id="PTHR43394">
    <property type="entry name" value="ATP-DEPENDENT PERMEASE MDL1, MITOCHONDRIAL"/>
    <property type="match status" value="1"/>
</dbReference>
<evidence type="ECO:0000256" key="8">
    <source>
        <dbReference type="ARBA" id="ARBA00023136"/>
    </source>
</evidence>
<dbReference type="InterPro" id="IPR036640">
    <property type="entry name" value="ABC1_TM_sf"/>
</dbReference>
<dbReference type="SUPFAM" id="SSF52540">
    <property type="entry name" value="P-loop containing nucleoside triphosphate hydrolases"/>
    <property type="match status" value="1"/>
</dbReference>
<evidence type="ECO:0000256" key="4">
    <source>
        <dbReference type="ARBA" id="ARBA00022692"/>
    </source>
</evidence>
<dbReference type="PATRIC" id="fig|84531.8.peg.2702"/>
<dbReference type="eggNOG" id="COG1132">
    <property type="taxonomic scope" value="Bacteria"/>
</dbReference>
<dbReference type="GO" id="GO:0016887">
    <property type="term" value="F:ATP hydrolysis activity"/>
    <property type="evidence" value="ECO:0007669"/>
    <property type="project" value="InterPro"/>
</dbReference>
<dbReference type="EC" id="3.6.3.-" evidence="12"/>
<evidence type="ECO:0000256" key="1">
    <source>
        <dbReference type="ARBA" id="ARBA00004651"/>
    </source>
</evidence>
<keyword evidence="6 12" id="KW-0067">ATP-binding</keyword>
<dbReference type="Pfam" id="PF00664">
    <property type="entry name" value="ABC_membrane"/>
    <property type="match status" value="1"/>
</dbReference>
<keyword evidence="5" id="KW-0547">Nucleotide-binding</keyword>
<dbReference type="CDD" id="cd18551">
    <property type="entry name" value="ABC_6TM_LmrA_like"/>
    <property type="match status" value="1"/>
</dbReference>
<dbReference type="InterPro" id="IPR027417">
    <property type="entry name" value="P-loop_NTPase"/>
</dbReference>
<evidence type="ECO:0000256" key="2">
    <source>
        <dbReference type="ARBA" id="ARBA00022448"/>
    </source>
</evidence>
<dbReference type="PANTHER" id="PTHR43394:SF1">
    <property type="entry name" value="ATP-BINDING CASSETTE SUB-FAMILY B MEMBER 10, MITOCHONDRIAL"/>
    <property type="match status" value="1"/>
</dbReference>
<dbReference type="EMBL" id="CP011129">
    <property type="protein sequence ID" value="ALN80820.1"/>
    <property type="molecule type" value="Genomic_DNA"/>
</dbReference>
<dbReference type="Pfam" id="PF00005">
    <property type="entry name" value="ABC_tran"/>
    <property type="match status" value="1"/>
</dbReference>